<dbReference type="EMBL" id="MHHS01000011">
    <property type="protein sequence ID" value="OGY37327.1"/>
    <property type="molecule type" value="Genomic_DNA"/>
</dbReference>
<proteinExistence type="predicted"/>
<evidence type="ECO:0000313" key="2">
    <source>
        <dbReference type="Proteomes" id="UP000177941"/>
    </source>
</evidence>
<reference evidence="1 2" key="1">
    <citation type="journal article" date="2016" name="Nat. Commun.">
        <title>Thousands of microbial genomes shed light on interconnected biogeochemical processes in an aquifer system.</title>
        <authorList>
            <person name="Anantharaman K."/>
            <person name="Brown C.T."/>
            <person name="Hug L.A."/>
            <person name="Sharon I."/>
            <person name="Castelle C.J."/>
            <person name="Probst A.J."/>
            <person name="Thomas B.C."/>
            <person name="Singh A."/>
            <person name="Wilkins M.J."/>
            <person name="Karaoz U."/>
            <person name="Brodie E.L."/>
            <person name="Williams K.H."/>
            <person name="Hubbard S.S."/>
            <person name="Banfield J.F."/>
        </authorList>
    </citation>
    <scope>NUCLEOTIDE SEQUENCE [LARGE SCALE GENOMIC DNA]</scope>
</reference>
<gene>
    <name evidence="1" type="ORF">A3E36_02625</name>
</gene>
<dbReference type="AlphaFoldDB" id="A0A1G1XDG7"/>
<protein>
    <submittedName>
        <fullName evidence="1">Uncharacterized protein</fullName>
    </submittedName>
</protein>
<organism evidence="1 2">
    <name type="scientific">Candidatus Andersenbacteria bacterium RIFCSPHIGHO2_12_FULL_45_11b</name>
    <dbReference type="NCBI Taxonomy" id="1797282"/>
    <lineage>
        <taxon>Bacteria</taxon>
        <taxon>Candidatus Anderseniibacteriota</taxon>
    </lineage>
</organism>
<accession>A0A1G1XDG7</accession>
<dbReference type="Proteomes" id="UP000177941">
    <property type="component" value="Unassembled WGS sequence"/>
</dbReference>
<comment type="caution">
    <text evidence="1">The sequence shown here is derived from an EMBL/GenBank/DDBJ whole genome shotgun (WGS) entry which is preliminary data.</text>
</comment>
<sequence length="104" mass="11889">MLKTFRQFLALQQQISKHFDRNSQLCLRCSVPSKTTLKEISALLLSKGFSLEKIVERYNQVYKCKGDAEGKYVYIRNDILVIEGCLSVNELFEIIVDILDAGKA</sequence>
<name>A0A1G1XDG7_9BACT</name>
<evidence type="ECO:0000313" key="1">
    <source>
        <dbReference type="EMBL" id="OGY37327.1"/>
    </source>
</evidence>